<dbReference type="EC" id="4.2.2.-" evidence="3"/>
<dbReference type="AlphaFoldDB" id="A0AAT9FST0"/>
<dbReference type="EMBL" id="AP026866">
    <property type="protein sequence ID" value="BDS08972.1"/>
    <property type="molecule type" value="Genomic_DNA"/>
</dbReference>
<dbReference type="InterPro" id="IPR009009">
    <property type="entry name" value="RlpA-like_DPBB"/>
</dbReference>
<dbReference type="InterPro" id="IPR034718">
    <property type="entry name" value="RlpA"/>
</dbReference>
<dbReference type="InterPro" id="IPR012997">
    <property type="entry name" value="RplA"/>
</dbReference>
<evidence type="ECO:0000256" key="2">
    <source>
        <dbReference type="ARBA" id="ARBA00023316"/>
    </source>
</evidence>
<dbReference type="GO" id="GO:0000270">
    <property type="term" value="P:peptidoglycan metabolic process"/>
    <property type="evidence" value="ECO:0007669"/>
    <property type="project" value="UniProtKB-UniRule"/>
</dbReference>
<evidence type="ECO:0000256" key="1">
    <source>
        <dbReference type="ARBA" id="ARBA00023239"/>
    </source>
</evidence>
<feature type="domain" description="RlpA-like protein double-psi beta-barrel" evidence="5">
    <location>
        <begin position="45"/>
        <end position="131"/>
    </location>
</feature>
<evidence type="ECO:0000256" key="4">
    <source>
        <dbReference type="RuleBase" id="RU003495"/>
    </source>
</evidence>
<accession>A0AAT9FST0</accession>
<keyword evidence="1 3" id="KW-0456">Lyase</keyword>
<dbReference type="Pfam" id="PF03330">
    <property type="entry name" value="DPBB_1"/>
    <property type="match status" value="1"/>
</dbReference>
<evidence type="ECO:0000259" key="5">
    <source>
        <dbReference type="Pfam" id="PF03330"/>
    </source>
</evidence>
<dbReference type="HAMAP" id="MF_02071">
    <property type="entry name" value="RlpA"/>
    <property type="match status" value="1"/>
</dbReference>
<evidence type="ECO:0000313" key="6">
    <source>
        <dbReference type="EMBL" id="BDS08972.1"/>
    </source>
</evidence>
<dbReference type="SUPFAM" id="SSF50685">
    <property type="entry name" value="Barwin-like endoglucanases"/>
    <property type="match status" value="1"/>
</dbReference>
<dbReference type="CDD" id="cd22268">
    <property type="entry name" value="DPBB_RlpA-like"/>
    <property type="match status" value="1"/>
</dbReference>
<evidence type="ECO:0000256" key="3">
    <source>
        <dbReference type="HAMAP-Rule" id="MF_02071"/>
    </source>
</evidence>
<gene>
    <name evidence="3" type="primary">rlpA</name>
    <name evidence="6" type="ORF">NT6N_40120</name>
</gene>
<comment type="function">
    <text evidence="3">Lytic transglycosylase with a strong preference for naked glycan strands that lack stem peptides.</text>
</comment>
<dbReference type="PANTHER" id="PTHR34183:SF1">
    <property type="entry name" value="ENDOLYTIC PEPTIDOGLYCAN TRANSGLYCOSYLASE RLPA"/>
    <property type="match status" value="1"/>
</dbReference>
<dbReference type="PANTHER" id="PTHR34183">
    <property type="entry name" value="ENDOLYTIC PEPTIDOGLYCAN TRANSGLYCOSYLASE RLPA"/>
    <property type="match status" value="1"/>
</dbReference>
<sequence precursor="true">MNKIHALLGLAFSSAMLLSNCASNSSHLSVDTPTPPEPLVTKTYQGKASWYQIKCNGGTHTASGIPLRDYAMTAAHKTLPMGTKVRVTNTTNNKSVIVKITDRGPYTKGRIIDVTKGAAEKLGFIHRGITACKVEVIEDQPSPSLEDDSTI</sequence>
<keyword evidence="3" id="KW-0732">Signal</keyword>
<dbReference type="InterPro" id="IPR036908">
    <property type="entry name" value="RlpA-like_sf"/>
</dbReference>
<dbReference type="GO" id="GO:0071555">
    <property type="term" value="P:cell wall organization"/>
    <property type="evidence" value="ECO:0007669"/>
    <property type="project" value="UniProtKB-KW"/>
</dbReference>
<dbReference type="GO" id="GO:0008932">
    <property type="term" value="F:lytic endotransglycosylase activity"/>
    <property type="evidence" value="ECO:0007669"/>
    <property type="project" value="UniProtKB-UniRule"/>
</dbReference>
<proteinExistence type="inferred from homology"/>
<name>A0AAT9FST0_9BACT</name>
<feature type="signal peptide" evidence="3">
    <location>
        <begin position="1"/>
        <end position="22"/>
    </location>
</feature>
<keyword evidence="2 3" id="KW-0961">Cell wall biogenesis/degradation</keyword>
<dbReference type="KEGG" id="osu:NT6N_40120"/>
<reference evidence="6" key="1">
    <citation type="submission" date="2024-07" db="EMBL/GenBank/DDBJ databases">
        <title>Complete genome sequence of Verrucomicrobiaceae bacterium NT6N.</title>
        <authorList>
            <person name="Huang C."/>
            <person name="Takami H."/>
            <person name="Hamasaki K."/>
        </authorList>
    </citation>
    <scope>NUCLEOTIDE SEQUENCE</scope>
    <source>
        <strain evidence="6">NT6N</strain>
    </source>
</reference>
<dbReference type="NCBIfam" id="TIGR00413">
    <property type="entry name" value="rlpA"/>
    <property type="match status" value="1"/>
</dbReference>
<dbReference type="Gene3D" id="2.40.40.10">
    <property type="entry name" value="RlpA-like domain"/>
    <property type="match status" value="1"/>
</dbReference>
<organism evidence="6">
    <name type="scientific">Oceaniferula spumae</name>
    <dbReference type="NCBI Taxonomy" id="2979115"/>
    <lineage>
        <taxon>Bacteria</taxon>
        <taxon>Pseudomonadati</taxon>
        <taxon>Verrucomicrobiota</taxon>
        <taxon>Verrucomicrobiia</taxon>
        <taxon>Verrucomicrobiales</taxon>
        <taxon>Verrucomicrobiaceae</taxon>
        <taxon>Oceaniferula</taxon>
    </lineage>
</organism>
<protein>
    <recommendedName>
        <fullName evidence="3">Probable endolytic peptidoglycan transglycosylase RlpA</fullName>
        <ecNumber evidence="3">4.2.2.-</ecNumber>
    </recommendedName>
</protein>
<feature type="chain" id="PRO_5043062541" description="Probable endolytic peptidoglycan transglycosylase RlpA" evidence="3">
    <location>
        <begin position="23"/>
        <end position="151"/>
    </location>
</feature>
<comment type="similarity">
    <text evidence="3 4">Belongs to the RlpA family.</text>
</comment>